<name>A0A1C8XRM1_DUNSA</name>
<keyword evidence="1" id="KW-0150">Chloroplast</keyword>
<dbReference type="GO" id="GO:0004519">
    <property type="term" value="F:endonuclease activity"/>
    <property type="evidence" value="ECO:0007669"/>
    <property type="project" value="UniProtKB-KW"/>
</dbReference>
<protein>
    <submittedName>
        <fullName evidence="1">Putative GIY-YIG homing endonuclease</fullName>
    </submittedName>
</protein>
<keyword evidence="1" id="KW-0934">Plastid</keyword>
<proteinExistence type="predicted"/>
<keyword evidence="1" id="KW-0540">Nuclease</keyword>
<keyword evidence="1" id="KW-0378">Hydrolase</keyword>
<gene>
    <name evidence="1" type="primary">orf281</name>
</gene>
<dbReference type="EMBL" id="KX530454">
    <property type="protein sequence ID" value="AOH77123.1"/>
    <property type="molecule type" value="Genomic_DNA"/>
</dbReference>
<sequence length="281" mass="33048">MKTLLTKPYVIFKEKRVDVKEPNFISNLQNKLIDLILELLDLFQNKPEIFTQRNNRLTGNTNKLGFYMIYNKKTKKFYLGNYIEFSKRIAYYNRDFRNYFSNKKSKLYKSFIEDIQTNHCSEADFYFVPIMSFDKTTTEFINLESLESSVSNSNSPIVNLLETIEFNAIEYFLVDFGYSTKLYNKVASSKFTIGNKLRSPKSGQASQPIQLKNTQFAWESVSLAAQFINVDRHTIRNKLGIKFEYLSPLEFENWNPNYKISKTNVNSFDKKSIIDLYKKST</sequence>
<keyword evidence="1" id="KW-0255">Endonuclease</keyword>
<evidence type="ECO:0000313" key="1">
    <source>
        <dbReference type="EMBL" id="AOH77123.1"/>
    </source>
</evidence>
<accession>A0A1C8XRM1</accession>
<reference evidence="1" key="1">
    <citation type="submission" date="2016-07" db="EMBL/GenBank/DDBJ databases">
        <title>The complete chloroplast genome of Dunaliella salina strain SQ.</title>
        <authorList>
            <person name="Lopez H."/>
            <person name="Magdaleno D.A."/>
            <person name="Stephano J.L."/>
        </authorList>
    </citation>
    <scope>NUCLEOTIDE SEQUENCE</scope>
    <source>
        <strain evidence="1">SQ</strain>
    </source>
</reference>
<dbReference type="AlphaFoldDB" id="A0A1C8XRM1"/>
<organism evidence="1">
    <name type="scientific">Dunaliella salina</name>
    <name type="common">Green alga</name>
    <name type="synonym">Protococcus salinus</name>
    <dbReference type="NCBI Taxonomy" id="3046"/>
    <lineage>
        <taxon>Eukaryota</taxon>
        <taxon>Viridiplantae</taxon>
        <taxon>Chlorophyta</taxon>
        <taxon>core chlorophytes</taxon>
        <taxon>Chlorophyceae</taxon>
        <taxon>CS clade</taxon>
        <taxon>Chlamydomonadales</taxon>
        <taxon>Dunaliellaceae</taxon>
        <taxon>Dunaliella</taxon>
    </lineage>
</organism>
<geneLocation type="chloroplast" evidence="1"/>